<reference evidence="2 3" key="1">
    <citation type="submission" date="2021-02" db="EMBL/GenBank/DDBJ databases">
        <title>Porcisia hertigi Genome sequencing and assembly.</title>
        <authorList>
            <person name="Almutairi H."/>
            <person name="Gatherer D."/>
        </authorList>
    </citation>
    <scope>NUCLEOTIDE SEQUENCE [LARGE SCALE GENOMIC DNA]</scope>
    <source>
        <strain evidence="2 3">C119</strain>
    </source>
</reference>
<accession>A0A836IIL8</accession>
<dbReference type="SUPFAM" id="SSF52058">
    <property type="entry name" value="L domain-like"/>
    <property type="match status" value="1"/>
</dbReference>
<dbReference type="InterPro" id="IPR032675">
    <property type="entry name" value="LRR_dom_sf"/>
</dbReference>
<dbReference type="RefSeq" id="XP_067755260.1">
    <property type="nucleotide sequence ID" value="XM_067898816.1"/>
</dbReference>
<dbReference type="EMBL" id="JAFJZO010000030">
    <property type="protein sequence ID" value="KAG5498506.1"/>
    <property type="molecule type" value="Genomic_DNA"/>
</dbReference>
<dbReference type="KEGG" id="phet:94288893"/>
<feature type="compositionally biased region" description="Acidic residues" evidence="1">
    <location>
        <begin position="253"/>
        <end position="263"/>
    </location>
</feature>
<evidence type="ECO:0000313" key="2">
    <source>
        <dbReference type="EMBL" id="KAG5498506.1"/>
    </source>
</evidence>
<dbReference type="AlphaFoldDB" id="A0A836IIL8"/>
<keyword evidence="3" id="KW-1185">Reference proteome</keyword>
<evidence type="ECO:0008006" key="4">
    <source>
        <dbReference type="Google" id="ProtNLM"/>
    </source>
</evidence>
<evidence type="ECO:0000313" key="3">
    <source>
        <dbReference type="Proteomes" id="UP000674318"/>
    </source>
</evidence>
<dbReference type="Proteomes" id="UP000674318">
    <property type="component" value="Unassembled WGS sequence"/>
</dbReference>
<dbReference type="OrthoDB" id="10257471at2759"/>
<protein>
    <recommendedName>
        <fullName evidence="4">Leucine-rich repeat protein (LRRP)</fullName>
    </recommendedName>
</protein>
<organism evidence="2 3">
    <name type="scientific">Porcisia hertigi</name>
    <dbReference type="NCBI Taxonomy" id="2761500"/>
    <lineage>
        <taxon>Eukaryota</taxon>
        <taxon>Discoba</taxon>
        <taxon>Euglenozoa</taxon>
        <taxon>Kinetoplastea</taxon>
        <taxon>Metakinetoplastina</taxon>
        <taxon>Trypanosomatida</taxon>
        <taxon>Trypanosomatidae</taxon>
        <taxon>Leishmaniinae</taxon>
        <taxon>Porcisia</taxon>
    </lineage>
</organism>
<feature type="region of interest" description="Disordered" evidence="1">
    <location>
        <begin position="243"/>
        <end position="269"/>
    </location>
</feature>
<name>A0A836IIL8_9TRYP</name>
<comment type="caution">
    <text evidence="2">The sequence shown here is derived from an EMBL/GenBank/DDBJ whole genome shotgun (WGS) entry which is preliminary data.</text>
</comment>
<sequence>MFTDSMLDIIVGFSHPLSRALLAASPLARYAAERCGSSKTPCPRGFSVRWISTQVARKEENLCLAPAEEVTEVMVVSCHSAGRMDSVQAAMEVSMWWVDRCLSTAVRQAAGGTPALFCCMRFSQLAVDRLMLYSTEDSPVSERSSLTHMRMPQHFFALQFFRLPELRHVQLSPSVRRLIVEVDIRSCLRWSPSDANAFLSSLQSPLRAVHVENLSVSSTRVYKRFHSSLLVLHLFREATASRDPSRKEAAFTPEDEEYEEEEIGPMAPPGTATTALPTAATATTDSTAAGAARDQQTKRVRLSAVTAASPALEELRVTGSTRSALPRWVEKCTRLKRVSLSRCDYARLDSLCSAKGLTSFSLDGCRHLKEFDFLCGFPKLQSVALKNCESLRDLSWVTGLSGELRSLLLHSSSAFSLDPVTLPNASGVRLSGLKVVNLSMQHLVTLRPLMLCVAHTLSELTLFMCLDVNGFSDLPALTALQKVAITCNNHMQNFMWLAKSHGLLELRATQCTQLVSLTGLEAMVHLRILDVTGCSRIQTIAPLAKCVSLEKLDLAQCYKLTRVSVVRGFPRLHTVNVLGCLSLVEDFRWIEDCPRMLCLTVPSQNWLKPAENVIKTLGRPDFLLH</sequence>
<dbReference type="GeneID" id="94288893"/>
<dbReference type="Gene3D" id="3.80.10.10">
    <property type="entry name" value="Ribonuclease Inhibitor"/>
    <property type="match status" value="2"/>
</dbReference>
<dbReference type="PANTHER" id="PTHR36766">
    <property type="entry name" value="PLANT BROAD-SPECTRUM MILDEW RESISTANCE PROTEIN RPW8"/>
    <property type="match status" value="1"/>
</dbReference>
<gene>
    <name evidence="2" type="ORF">JKF63_02792</name>
</gene>
<dbReference type="PANTHER" id="PTHR36766:SF64">
    <property type="entry name" value="OS12G0206100 PROTEIN"/>
    <property type="match status" value="1"/>
</dbReference>
<proteinExistence type="predicted"/>
<evidence type="ECO:0000256" key="1">
    <source>
        <dbReference type="SAM" id="MobiDB-lite"/>
    </source>
</evidence>